<dbReference type="InterPro" id="IPR050111">
    <property type="entry name" value="C-type_lectin/snaclec_domain"/>
</dbReference>
<dbReference type="InterPro" id="IPR016187">
    <property type="entry name" value="CTDL_fold"/>
</dbReference>
<dbReference type="PANTHER" id="PTHR22803">
    <property type="entry name" value="MANNOSE, PHOSPHOLIPASE, LECTIN RECEPTOR RELATED"/>
    <property type="match status" value="1"/>
</dbReference>
<evidence type="ECO:0000259" key="1">
    <source>
        <dbReference type="PROSITE" id="PS50041"/>
    </source>
</evidence>
<dbReference type="Proteomes" id="UP000694568">
    <property type="component" value="Unplaced"/>
</dbReference>
<feature type="domain" description="C-type lectin" evidence="1">
    <location>
        <begin position="28"/>
        <end position="127"/>
    </location>
</feature>
<dbReference type="Pfam" id="PF00059">
    <property type="entry name" value="Lectin_C"/>
    <property type="match status" value="1"/>
</dbReference>
<accession>A0A8C9Z1H0</accession>
<dbReference type="SMART" id="SM00034">
    <property type="entry name" value="CLECT"/>
    <property type="match status" value="1"/>
</dbReference>
<protein>
    <recommendedName>
        <fullName evidence="1">C-type lectin domain-containing protein</fullName>
    </recommendedName>
</protein>
<name>A0A8C9Z1H0_SANLU</name>
<dbReference type="Ensembl" id="ENSSLUT00000034243.1">
    <property type="protein sequence ID" value="ENSSLUP00000033199.1"/>
    <property type="gene ID" value="ENSSLUG00000014801.1"/>
</dbReference>
<proteinExistence type="predicted"/>
<dbReference type="PROSITE" id="PS50041">
    <property type="entry name" value="C_TYPE_LECTIN_2"/>
    <property type="match status" value="1"/>
</dbReference>
<evidence type="ECO:0000313" key="2">
    <source>
        <dbReference type="Ensembl" id="ENSSLUP00000033199.1"/>
    </source>
</evidence>
<evidence type="ECO:0000313" key="3">
    <source>
        <dbReference type="Proteomes" id="UP000694568"/>
    </source>
</evidence>
<dbReference type="SUPFAM" id="SSF56436">
    <property type="entry name" value="C-type lectin-like"/>
    <property type="match status" value="1"/>
</dbReference>
<dbReference type="InterPro" id="IPR001304">
    <property type="entry name" value="C-type_lectin-like"/>
</dbReference>
<dbReference type="AlphaFoldDB" id="A0A8C9Z1H0"/>
<keyword evidence="3" id="KW-1185">Reference proteome</keyword>
<dbReference type="Gene3D" id="3.10.100.10">
    <property type="entry name" value="Mannose-Binding Protein A, subunit A"/>
    <property type="match status" value="1"/>
</dbReference>
<reference evidence="2" key="1">
    <citation type="submission" date="2025-08" db="UniProtKB">
        <authorList>
            <consortium name="Ensembl"/>
        </authorList>
    </citation>
    <scope>IDENTIFICATION</scope>
</reference>
<dbReference type="CDD" id="cd00037">
    <property type="entry name" value="CLECT"/>
    <property type="match status" value="1"/>
</dbReference>
<reference evidence="2" key="2">
    <citation type="submission" date="2025-09" db="UniProtKB">
        <authorList>
            <consortium name="Ensembl"/>
        </authorList>
    </citation>
    <scope>IDENTIFICATION</scope>
</reference>
<dbReference type="InterPro" id="IPR016186">
    <property type="entry name" value="C-type_lectin-like/link_sf"/>
</dbReference>
<sequence length="145" mass="16781">PHKYFSRSAPLIYVFASDSHCDPGYLLYEDFCYHFESESVKNWQDAETHCSREQGHLASFHSEEQLTHMPGEAWVGLNDINVENQWVYTDGSPAVRDDAMNVLGMDHHEPGKLNDDFCTSTKEFICKKGLIIHYLKVPWHDNFTL</sequence>
<dbReference type="GeneTree" id="ENSGT01150000286973"/>
<organism evidence="2 3">
    <name type="scientific">Sander lucioperca</name>
    <name type="common">Pike-perch</name>
    <name type="synonym">Perca lucioperca</name>
    <dbReference type="NCBI Taxonomy" id="283035"/>
    <lineage>
        <taxon>Eukaryota</taxon>
        <taxon>Metazoa</taxon>
        <taxon>Chordata</taxon>
        <taxon>Craniata</taxon>
        <taxon>Vertebrata</taxon>
        <taxon>Euteleostomi</taxon>
        <taxon>Actinopterygii</taxon>
        <taxon>Neopterygii</taxon>
        <taxon>Teleostei</taxon>
        <taxon>Neoteleostei</taxon>
        <taxon>Acanthomorphata</taxon>
        <taxon>Eupercaria</taxon>
        <taxon>Perciformes</taxon>
        <taxon>Percoidei</taxon>
        <taxon>Percidae</taxon>
        <taxon>Luciopercinae</taxon>
        <taxon>Sander</taxon>
    </lineage>
</organism>